<keyword evidence="7 10" id="KW-0472">Membrane</keyword>
<dbReference type="EC" id="2.3.1.275" evidence="10"/>
<protein>
    <recommendedName>
        <fullName evidence="10">Glycerol-3-phosphate acyltransferase</fullName>
    </recommendedName>
    <alternativeName>
        <fullName evidence="10">Acyl-PO4 G3P acyltransferase</fullName>
    </alternativeName>
    <alternativeName>
        <fullName evidence="10">Acyl-phosphate--glycerol-3-phosphate acyltransferase</fullName>
    </alternativeName>
    <alternativeName>
        <fullName evidence="10">G3P acyltransferase</fullName>
        <shortName evidence="10">GPAT</shortName>
        <ecNumber evidence="10">2.3.1.275</ecNumber>
    </alternativeName>
    <alternativeName>
        <fullName evidence="10">Lysophosphatidic acid synthase</fullName>
        <shortName evidence="10">LPA synthase</shortName>
    </alternativeName>
</protein>
<name>A0ABT6EXU7_9SYNE</name>
<evidence type="ECO:0000256" key="4">
    <source>
        <dbReference type="ARBA" id="ARBA00022692"/>
    </source>
</evidence>
<evidence type="ECO:0000313" key="11">
    <source>
        <dbReference type="EMBL" id="MDG2990611.1"/>
    </source>
</evidence>
<evidence type="ECO:0000256" key="3">
    <source>
        <dbReference type="ARBA" id="ARBA00022679"/>
    </source>
</evidence>
<evidence type="ECO:0000256" key="8">
    <source>
        <dbReference type="ARBA" id="ARBA00023209"/>
    </source>
</evidence>
<keyword evidence="2 10" id="KW-0444">Lipid biosynthesis</keyword>
<keyword evidence="11" id="KW-0012">Acyltransferase</keyword>
<comment type="function">
    <text evidence="10">Catalyzes the transfer of an acyl group from acyl-phosphate (acyl-PO(4)) to glycerol-3-phosphate (G3P) to form lysophosphatidic acid (LPA). This enzyme utilizes acyl-phosphate as fatty acyl donor, but not acyl-CoA or acyl-ACP.</text>
</comment>
<accession>A0ABT6EXU7</accession>
<keyword evidence="4 10" id="KW-0812">Transmembrane</keyword>
<dbReference type="Pfam" id="PF02660">
    <property type="entry name" value="G3P_acyltransf"/>
    <property type="match status" value="1"/>
</dbReference>
<keyword evidence="3 10" id="KW-0808">Transferase</keyword>
<evidence type="ECO:0000256" key="1">
    <source>
        <dbReference type="ARBA" id="ARBA00022475"/>
    </source>
</evidence>
<reference evidence="11" key="1">
    <citation type="journal article" date="2022" name="Genome Biol. Evol.">
        <title>A New Gene Family Diagnostic for Intracellular Biomineralization of Amorphous Ca Carbonates by Cyanobacteria.</title>
        <authorList>
            <person name="Benzerara K."/>
            <person name="Duprat E."/>
            <person name="Bitard-Feildel T."/>
            <person name="Caumes G."/>
            <person name="Cassier-Chauvat C."/>
            <person name="Chauvat F."/>
            <person name="Dezi M."/>
            <person name="Diop S.I."/>
            <person name="Gaschignard G."/>
            <person name="Gorgen S."/>
            <person name="Gugger M."/>
            <person name="Lopez-Garcia P."/>
            <person name="Millet M."/>
            <person name="Skouri-Panet F."/>
            <person name="Moreira D."/>
            <person name="Callebaut I."/>
        </authorList>
    </citation>
    <scope>NUCLEOTIDE SEQUENCE</scope>
    <source>
        <strain evidence="11">G9</strain>
    </source>
</reference>
<keyword evidence="8 10" id="KW-0594">Phospholipid biosynthesis</keyword>
<comment type="pathway">
    <text evidence="10">Lipid metabolism; phospholipid metabolism.</text>
</comment>
<comment type="caution">
    <text evidence="11">The sequence shown here is derived from an EMBL/GenBank/DDBJ whole genome shotgun (WGS) entry which is preliminary data.</text>
</comment>
<evidence type="ECO:0000256" key="2">
    <source>
        <dbReference type="ARBA" id="ARBA00022516"/>
    </source>
</evidence>
<dbReference type="Proteomes" id="UP001154265">
    <property type="component" value="Unassembled WGS sequence"/>
</dbReference>
<comment type="subunit">
    <text evidence="10">Probably interacts with PlsX.</text>
</comment>
<keyword evidence="5 10" id="KW-1133">Transmembrane helix</keyword>
<reference evidence="11" key="2">
    <citation type="submission" date="2022-01" db="EMBL/GenBank/DDBJ databases">
        <authorList>
            <person name="Zivanovic Y."/>
            <person name="Moreira D."/>
            <person name="Lopez-Garcia P."/>
        </authorList>
    </citation>
    <scope>NUCLEOTIDE SEQUENCE</scope>
    <source>
        <strain evidence="11">G9</strain>
    </source>
</reference>
<dbReference type="RefSeq" id="WP_277866517.1">
    <property type="nucleotide sequence ID" value="NZ_JAKKUT010000002.1"/>
</dbReference>
<comment type="catalytic activity">
    <reaction evidence="10">
        <text>an acyl phosphate + sn-glycerol 3-phosphate = a 1-acyl-sn-glycero-3-phosphate + phosphate</text>
        <dbReference type="Rhea" id="RHEA:34075"/>
        <dbReference type="ChEBI" id="CHEBI:43474"/>
        <dbReference type="ChEBI" id="CHEBI:57597"/>
        <dbReference type="ChEBI" id="CHEBI:57970"/>
        <dbReference type="ChEBI" id="CHEBI:59918"/>
        <dbReference type="EC" id="2.3.1.275"/>
    </reaction>
</comment>
<gene>
    <name evidence="10 11" type="primary">plsY</name>
    <name evidence="11" type="ORF">L3556_06635</name>
</gene>
<keyword evidence="9 10" id="KW-1208">Phospholipid metabolism</keyword>
<evidence type="ECO:0000256" key="5">
    <source>
        <dbReference type="ARBA" id="ARBA00022989"/>
    </source>
</evidence>
<proteinExistence type="inferred from homology"/>
<keyword evidence="6 10" id="KW-0443">Lipid metabolism</keyword>
<keyword evidence="1 10" id="KW-1003">Cell membrane</keyword>
<comment type="subcellular location">
    <subcellularLocation>
        <location evidence="10">Cell membrane</location>
        <topology evidence="10">Multi-pass membrane protein</topology>
    </subcellularLocation>
</comment>
<sequence>MAPPLLIGIALLLSYLLGSLPTGYLLGRWLRGIDIRDHGSGSTGATNVLRVIGKGPGLITFVVDVAKGTAAVLLVALGFGQPWGATIPPSWQAWILLGAALMAILGHSKPVWLRFRGGKSVATGLGVLLALHWPTALATFGVFLVVLALTRIVSLGSILAAISLPLWFWLFDQAWPYIGFGIVAAVMIVWRHQSNIQRLMAGTEPRLGST</sequence>
<dbReference type="InterPro" id="IPR003811">
    <property type="entry name" value="G3P_acylTferase_PlsY"/>
</dbReference>
<feature type="transmembrane region" description="Helical" evidence="10">
    <location>
        <begin position="91"/>
        <end position="108"/>
    </location>
</feature>
<evidence type="ECO:0000313" key="12">
    <source>
        <dbReference type="Proteomes" id="UP001154265"/>
    </source>
</evidence>
<dbReference type="HAMAP" id="MF_01043">
    <property type="entry name" value="PlsY"/>
    <property type="match status" value="1"/>
</dbReference>
<organism evidence="11 12">
    <name type="scientific">Candidatus Synechococcus calcipolaris G9</name>
    <dbReference type="NCBI Taxonomy" id="1497997"/>
    <lineage>
        <taxon>Bacteria</taxon>
        <taxon>Bacillati</taxon>
        <taxon>Cyanobacteriota</taxon>
        <taxon>Cyanophyceae</taxon>
        <taxon>Synechococcales</taxon>
        <taxon>Synechococcaceae</taxon>
        <taxon>Synechococcus</taxon>
    </lineage>
</organism>
<evidence type="ECO:0000256" key="10">
    <source>
        <dbReference type="HAMAP-Rule" id="MF_01043"/>
    </source>
</evidence>
<feature type="transmembrane region" description="Helical" evidence="10">
    <location>
        <begin position="6"/>
        <end position="26"/>
    </location>
</feature>
<evidence type="ECO:0000256" key="6">
    <source>
        <dbReference type="ARBA" id="ARBA00023098"/>
    </source>
</evidence>
<keyword evidence="12" id="KW-1185">Reference proteome</keyword>
<evidence type="ECO:0000256" key="9">
    <source>
        <dbReference type="ARBA" id="ARBA00023264"/>
    </source>
</evidence>
<dbReference type="PANTHER" id="PTHR30309:SF0">
    <property type="entry name" value="GLYCEROL-3-PHOSPHATE ACYLTRANSFERASE-RELATED"/>
    <property type="match status" value="1"/>
</dbReference>
<dbReference type="GO" id="GO:0004366">
    <property type="term" value="F:glycerol-3-phosphate O-acyltransferase activity"/>
    <property type="evidence" value="ECO:0007669"/>
    <property type="project" value="UniProtKB-EC"/>
</dbReference>
<dbReference type="NCBIfam" id="TIGR00023">
    <property type="entry name" value="glycerol-3-phosphate 1-O-acyltransferase PlsY"/>
    <property type="match status" value="1"/>
</dbReference>
<feature type="transmembrane region" description="Helical" evidence="10">
    <location>
        <begin position="129"/>
        <end position="162"/>
    </location>
</feature>
<evidence type="ECO:0000256" key="7">
    <source>
        <dbReference type="ARBA" id="ARBA00023136"/>
    </source>
</evidence>
<feature type="transmembrane region" description="Helical" evidence="10">
    <location>
        <begin position="58"/>
        <end position="79"/>
    </location>
</feature>
<dbReference type="PANTHER" id="PTHR30309">
    <property type="entry name" value="INNER MEMBRANE PROTEIN YGIH"/>
    <property type="match status" value="1"/>
</dbReference>
<feature type="transmembrane region" description="Helical" evidence="10">
    <location>
        <begin position="174"/>
        <end position="190"/>
    </location>
</feature>
<comment type="similarity">
    <text evidence="10">Belongs to the PlsY family.</text>
</comment>
<dbReference type="SMART" id="SM01207">
    <property type="entry name" value="G3P_acyltransf"/>
    <property type="match status" value="1"/>
</dbReference>
<dbReference type="EMBL" id="JAKKUT010000002">
    <property type="protein sequence ID" value="MDG2990611.1"/>
    <property type="molecule type" value="Genomic_DNA"/>
</dbReference>